<evidence type="ECO:0000313" key="7">
    <source>
        <dbReference type="EMBL" id="PPQ88803.1"/>
    </source>
</evidence>
<dbReference type="SUPFAM" id="SSF52540">
    <property type="entry name" value="P-loop containing nucleoside triphosphate hydrolases"/>
    <property type="match status" value="1"/>
</dbReference>
<evidence type="ECO:0000259" key="6">
    <source>
        <dbReference type="PROSITE" id="PS51192"/>
    </source>
</evidence>
<dbReference type="EMBL" id="NHYD01002025">
    <property type="protein sequence ID" value="PPQ88803.1"/>
    <property type="molecule type" value="Genomic_DNA"/>
</dbReference>
<dbReference type="GO" id="GO:0005737">
    <property type="term" value="C:cytoplasm"/>
    <property type="evidence" value="ECO:0007669"/>
    <property type="project" value="TreeGrafter"/>
</dbReference>
<dbReference type="SMART" id="SM00490">
    <property type="entry name" value="HELICc"/>
    <property type="match status" value="1"/>
</dbReference>
<keyword evidence="2" id="KW-0378">Hydrolase</keyword>
<organism evidence="7 8">
    <name type="scientific">Psilocybe cyanescens</name>
    <dbReference type="NCBI Taxonomy" id="93625"/>
    <lineage>
        <taxon>Eukaryota</taxon>
        <taxon>Fungi</taxon>
        <taxon>Dikarya</taxon>
        <taxon>Basidiomycota</taxon>
        <taxon>Agaricomycotina</taxon>
        <taxon>Agaricomycetes</taxon>
        <taxon>Agaricomycetidae</taxon>
        <taxon>Agaricales</taxon>
        <taxon>Agaricineae</taxon>
        <taxon>Strophariaceae</taxon>
        <taxon>Psilocybe</taxon>
    </lineage>
</organism>
<protein>
    <recommendedName>
        <fullName evidence="6">Helicase ATP-binding domain-containing protein</fullName>
    </recommendedName>
</protein>
<dbReference type="InterPro" id="IPR052431">
    <property type="entry name" value="SKI2_subfamily_helicases"/>
</dbReference>
<dbReference type="GO" id="GO:0004386">
    <property type="term" value="F:helicase activity"/>
    <property type="evidence" value="ECO:0007669"/>
    <property type="project" value="UniProtKB-KW"/>
</dbReference>
<dbReference type="FunCoup" id="A0A409XDE7">
    <property type="interactions" value="282"/>
</dbReference>
<dbReference type="InterPro" id="IPR014001">
    <property type="entry name" value="Helicase_ATP-bd"/>
</dbReference>
<dbReference type="Pfam" id="PF26076">
    <property type="entry name" value="WHD_DDX60"/>
    <property type="match status" value="1"/>
</dbReference>
<dbReference type="InterPro" id="IPR027417">
    <property type="entry name" value="P-loop_NTPase"/>
</dbReference>
<dbReference type="InterPro" id="IPR001650">
    <property type="entry name" value="Helicase_C-like"/>
</dbReference>
<dbReference type="CDD" id="cd18025">
    <property type="entry name" value="DEXHc_DDX60"/>
    <property type="match status" value="1"/>
</dbReference>
<evidence type="ECO:0000256" key="4">
    <source>
        <dbReference type="ARBA" id="ARBA00022840"/>
    </source>
</evidence>
<gene>
    <name evidence="7" type="ORF">CVT25_010487</name>
</gene>
<dbReference type="FunFam" id="3.40.50.300:FF:001039">
    <property type="entry name" value="ATP-dependent RNA helicase DDX60"/>
    <property type="match status" value="1"/>
</dbReference>
<dbReference type="Proteomes" id="UP000283269">
    <property type="component" value="Unassembled WGS sequence"/>
</dbReference>
<dbReference type="InterPro" id="IPR059032">
    <property type="entry name" value="WHD_DDX60"/>
</dbReference>
<dbReference type="InterPro" id="IPR011545">
    <property type="entry name" value="DEAD/DEAH_box_helicase_dom"/>
</dbReference>
<dbReference type="Gene3D" id="3.40.50.300">
    <property type="entry name" value="P-loop containing nucleotide triphosphate hydrolases"/>
    <property type="match status" value="2"/>
</dbReference>
<keyword evidence="8" id="KW-1185">Reference proteome</keyword>
<dbReference type="SMART" id="SM00487">
    <property type="entry name" value="DEXDc"/>
    <property type="match status" value="1"/>
</dbReference>
<proteinExistence type="predicted"/>
<comment type="caution">
    <text evidence="7">The sequence shown here is derived from an EMBL/GenBank/DDBJ whole genome shotgun (WGS) entry which is preliminary data.</text>
</comment>
<accession>A0A409XDE7</accession>
<dbReference type="GO" id="GO:0016787">
    <property type="term" value="F:hydrolase activity"/>
    <property type="evidence" value="ECO:0007669"/>
    <property type="project" value="UniProtKB-KW"/>
</dbReference>
<dbReference type="GO" id="GO:0003676">
    <property type="term" value="F:nucleic acid binding"/>
    <property type="evidence" value="ECO:0007669"/>
    <property type="project" value="InterPro"/>
</dbReference>
<feature type="domain" description="Helicase ATP-binding" evidence="6">
    <location>
        <begin position="731"/>
        <end position="899"/>
    </location>
</feature>
<dbReference type="Pfam" id="PF00270">
    <property type="entry name" value="DEAD"/>
    <property type="match status" value="1"/>
</dbReference>
<dbReference type="OrthoDB" id="2320933at2759"/>
<dbReference type="InParanoid" id="A0A409XDE7"/>
<evidence type="ECO:0000256" key="5">
    <source>
        <dbReference type="SAM" id="MobiDB-lite"/>
    </source>
</evidence>
<dbReference type="GO" id="GO:0005524">
    <property type="term" value="F:ATP binding"/>
    <property type="evidence" value="ECO:0007669"/>
    <property type="project" value="UniProtKB-KW"/>
</dbReference>
<keyword evidence="3" id="KW-0347">Helicase</keyword>
<dbReference type="PANTHER" id="PTHR44533:SF4">
    <property type="entry name" value="DEAD_H RNA HELICASE, PUTATIVE-RELATED"/>
    <property type="match status" value="1"/>
</dbReference>
<feature type="region of interest" description="Disordered" evidence="5">
    <location>
        <begin position="1132"/>
        <end position="1165"/>
    </location>
</feature>
<evidence type="ECO:0000256" key="3">
    <source>
        <dbReference type="ARBA" id="ARBA00022806"/>
    </source>
</evidence>
<keyword evidence="4" id="KW-0067">ATP-binding</keyword>
<dbReference type="STRING" id="93625.A0A409XDE7"/>
<evidence type="ECO:0000256" key="2">
    <source>
        <dbReference type="ARBA" id="ARBA00022801"/>
    </source>
</evidence>
<evidence type="ECO:0000313" key="8">
    <source>
        <dbReference type="Proteomes" id="UP000283269"/>
    </source>
</evidence>
<evidence type="ECO:0000256" key="1">
    <source>
        <dbReference type="ARBA" id="ARBA00022741"/>
    </source>
</evidence>
<reference evidence="7 8" key="1">
    <citation type="journal article" date="2018" name="Evol. Lett.">
        <title>Horizontal gene cluster transfer increased hallucinogenic mushroom diversity.</title>
        <authorList>
            <person name="Reynolds H.T."/>
            <person name="Vijayakumar V."/>
            <person name="Gluck-Thaler E."/>
            <person name="Korotkin H.B."/>
            <person name="Matheny P.B."/>
            <person name="Slot J.C."/>
        </authorList>
    </citation>
    <scope>NUCLEOTIDE SEQUENCE [LARGE SCALE GENOMIC DNA]</scope>
    <source>
        <strain evidence="7 8">2631</strain>
    </source>
</reference>
<dbReference type="PROSITE" id="PS51192">
    <property type="entry name" value="HELICASE_ATP_BIND_1"/>
    <property type="match status" value="1"/>
</dbReference>
<dbReference type="PANTHER" id="PTHR44533">
    <property type="entry name" value="DEAD/H RNA HELICASE, PUTATIVE-RELATED"/>
    <property type="match status" value="1"/>
</dbReference>
<name>A0A409XDE7_PSICY</name>
<keyword evidence="1" id="KW-0547">Nucleotide-binding</keyword>
<sequence>MDLEGFSDSTAPENIDVPEGFSACKVLDDIDDACFQILHAYYILENLLGAFKQRSANFEVAFWQTQRHFAVKTGSTNFEVASRLLARSMLFRHLLTLEFKVHVFNGVNDSLWSDYAAKNKPMFIMTNDGGLCEDDSNDIEAACILSQRLFLLGILSNSGGVAVALLNGAEYRDSKILSFVYEPRTYSDRSLNLRNVSQAVENELRSHHIGQADYILCMGSHMDGSESTLCDVCSYGKNLNTIPSNIFWGLNVMTLIGEGLAAELVYLFVAHVLLLPSLSVSDRAQVHPLLNSTLTDIIRERFMPALFSRAANLLATHPLPLDVDGTIFATLIVVAILMPSHIQDYIGTTLSREAQIVWSELRGPPLNFEGFSAMYPLPGESQSYLHVQHRTWEASKLLEFSNPVFDDLFSDLQIPTHMVDADLPSSNFEQCVLFSDNRHWHNQRSILASHEGGSNTKPLDAWGLKRKLRADQRFMSVMQKQAASLTGASGAILQQIVISAVGHSKPSDKKRGLTSASLVKKKNCVLSSADKLKLSIKAEKENKNKNILEMKWKQHLSDISKLSCAQKIVSMDTFSRNKKIDIPFIILDMQLFRLNLEIVAWLEEPTKDASSTRDKYTVSIMRIVKGVSDGRMMTHSAIRVLTSVLDALGFNGYASALFLDAVYLEDQPLSFSFVKLIKSKTNARLHPFMAITEHPVEWQLRLFGQYMDRSMDGSFDERVCFRPDAWQKKVLDGIDQNKSLLVVAPTSAGKTFISFYAMERVLRESDTGILVYIAPTKALVTQIAAEVYARFSKNLNGRSCWAIHTRDYRIHDPQTCQILVTVPEMLAIMLFSPPLASRWVPRLKRIILDEVHSFGQQEGGAVWEQIILLAPCPIIGLSATIGSPGTFNDWLASVQKAHGFDYEFIEHRHRYSHLRKFFYRIDGKGTFESLDKHIPTDRARFLHPIGLLSFGPHGLPSDLSLEAADTLTLFKALCAVEHDIEYDIGFLNPPKFFSSVTSGLLRQKDILLYEAELKSVLINLMDKLDPRNLSNPLGRVIRSLQDPVVYKPSRKTKDLIPSPHAFKNDLLTLLSDLHTKNELPAILFNFDRTNCEVMAQHLVESLKKAESEWRSTNPQWMLKIRMWNTWKAQLKARERSHKRDQRQKIGSEGQKDYHDTADPSWESSFNPDDPSPGFSFAGTHTSYSSSQLKDDIQRLRWTSIPPWVFEALKRGIAIHHAGMYKHYRSLVERQGFVRVVIATGTLALGINAPAKTSIFSGDSPYLTALMYRQCAGRAGRRGFDLLGNVIFYGLPLDRVQRLVLSRLPTLGGNFPLTLTTVLRLFSLLDGSANSAFAIRAIRDLMSLPHITMNSSIGRDQLLHHLRFSIEYLRRSRLLDKSGKPVSLYAIAAHLYYNEPANLALVLLMQSGVLHQICNQEGTEIAKRDLMIVLCNLFGRRYLSKVFSKESNLELLKSKYPSMIILPPLPARAQIMLETHDEEILSIFKGYATAFVTQYKDKIGTDVALPLSGTRFCGIDNSPSSSLRDLLRRNSIPVILRSAFASNSGHGDSFNTVTELTTSSRAGLKLDSHGIPSMSNFTANTERASKEHQLNAYILDFYTHGQVKTLADANCIRRGDTWFLLQDFCLTLKTMKSGLEQLLLALSEAYSAASSEEDSDSPSFLYDALGIDDIEFDADEENEGVTDKEKFERPKNIKSIDWRVYTVVRDTCDEFEEKFKAMWA</sequence>
<feature type="compositionally biased region" description="Basic and acidic residues" evidence="5">
    <location>
        <begin position="1142"/>
        <end position="1157"/>
    </location>
</feature>